<accession>A0A0A8XYB9</accession>
<proteinExistence type="predicted"/>
<reference evidence="1" key="2">
    <citation type="journal article" date="2015" name="Data Brief">
        <title>Shoot transcriptome of the giant reed, Arundo donax.</title>
        <authorList>
            <person name="Barrero R.A."/>
            <person name="Guerrero F.D."/>
            <person name="Moolhuijzen P."/>
            <person name="Goolsby J.A."/>
            <person name="Tidwell J."/>
            <person name="Bellgard S.E."/>
            <person name="Bellgard M.I."/>
        </authorList>
    </citation>
    <scope>NUCLEOTIDE SEQUENCE</scope>
    <source>
        <tissue evidence="1">Shoot tissue taken approximately 20 cm above the soil surface</tissue>
    </source>
</reference>
<sequence>MSIVMEGNLTKSTCFYQTFNLLLNLHPNLAKMSIIVISKRRHPASIAFLASSF</sequence>
<reference evidence="1" key="1">
    <citation type="submission" date="2014-09" db="EMBL/GenBank/DDBJ databases">
        <authorList>
            <person name="Magalhaes I.L.F."/>
            <person name="Oliveira U."/>
            <person name="Santos F.R."/>
            <person name="Vidigal T.H.D.A."/>
            <person name="Brescovit A.D."/>
            <person name="Santos A.J."/>
        </authorList>
    </citation>
    <scope>NUCLEOTIDE SEQUENCE</scope>
    <source>
        <tissue evidence="1">Shoot tissue taken approximately 20 cm above the soil surface</tissue>
    </source>
</reference>
<dbReference type="AlphaFoldDB" id="A0A0A8XYB9"/>
<organism evidence="1">
    <name type="scientific">Arundo donax</name>
    <name type="common">Giant reed</name>
    <name type="synonym">Donax arundinaceus</name>
    <dbReference type="NCBI Taxonomy" id="35708"/>
    <lineage>
        <taxon>Eukaryota</taxon>
        <taxon>Viridiplantae</taxon>
        <taxon>Streptophyta</taxon>
        <taxon>Embryophyta</taxon>
        <taxon>Tracheophyta</taxon>
        <taxon>Spermatophyta</taxon>
        <taxon>Magnoliopsida</taxon>
        <taxon>Liliopsida</taxon>
        <taxon>Poales</taxon>
        <taxon>Poaceae</taxon>
        <taxon>PACMAD clade</taxon>
        <taxon>Arundinoideae</taxon>
        <taxon>Arundineae</taxon>
        <taxon>Arundo</taxon>
    </lineage>
</organism>
<dbReference type="EMBL" id="GBRH01279019">
    <property type="protein sequence ID" value="JAD18876.1"/>
    <property type="molecule type" value="Transcribed_RNA"/>
</dbReference>
<evidence type="ECO:0000313" key="1">
    <source>
        <dbReference type="EMBL" id="JAD18876.1"/>
    </source>
</evidence>
<name>A0A0A8XYB9_ARUDO</name>
<protein>
    <submittedName>
        <fullName evidence="1">Uncharacterized protein</fullName>
    </submittedName>
</protein>